<dbReference type="AlphaFoldDB" id="A0A4R1BZE0"/>
<keyword evidence="2" id="KW-1185">Reference proteome</keyword>
<comment type="caution">
    <text evidence="1">The sequence shown here is derived from an EMBL/GenBank/DDBJ whole genome shotgun (WGS) entry which is preliminary data.</text>
</comment>
<dbReference type="RefSeq" id="WP_131584161.1">
    <property type="nucleotide sequence ID" value="NZ_SJZJ01000017.1"/>
</dbReference>
<dbReference type="Proteomes" id="UP000295453">
    <property type="component" value="Unassembled WGS sequence"/>
</dbReference>
<proteinExistence type="predicted"/>
<name>A0A4R1BZE0_9ACTN</name>
<evidence type="ECO:0000313" key="1">
    <source>
        <dbReference type="EMBL" id="TCJ23431.1"/>
    </source>
</evidence>
<gene>
    <name evidence="1" type="ORF">EPD65_11265</name>
</gene>
<sequence length="73" mass="8064">MTDMSARGRRHLASSPFAPAPEIVVECYALDDRVSHDVYGLGRVVGMEASAVTVDFGSRRVRIASPFPRMERL</sequence>
<accession>A0A4R1BZE0</accession>
<reference evidence="1 2" key="1">
    <citation type="submission" date="2019-03" db="EMBL/GenBank/DDBJ databases">
        <authorList>
            <person name="Kim M.K.M."/>
        </authorList>
    </citation>
    <scope>NUCLEOTIDE SEQUENCE [LARGE SCALE GENOMIC DNA]</scope>
    <source>
        <strain evidence="1 2">18JY15-6</strain>
    </source>
</reference>
<dbReference type="EMBL" id="SJZJ01000017">
    <property type="protein sequence ID" value="TCJ23431.1"/>
    <property type="molecule type" value="Genomic_DNA"/>
</dbReference>
<dbReference type="OrthoDB" id="4868979at2"/>
<protein>
    <submittedName>
        <fullName evidence="1">Uncharacterized protein</fullName>
    </submittedName>
</protein>
<evidence type="ECO:0000313" key="2">
    <source>
        <dbReference type="Proteomes" id="UP000295453"/>
    </source>
</evidence>
<organism evidence="1 2">
    <name type="scientific">Nocardioides jejuensis</name>
    <dbReference type="NCBI Taxonomy" id="2502782"/>
    <lineage>
        <taxon>Bacteria</taxon>
        <taxon>Bacillati</taxon>
        <taxon>Actinomycetota</taxon>
        <taxon>Actinomycetes</taxon>
        <taxon>Propionibacteriales</taxon>
        <taxon>Nocardioidaceae</taxon>
        <taxon>Nocardioides</taxon>
    </lineage>
</organism>